<dbReference type="PANTHER" id="PTHR34704">
    <property type="entry name" value="ATPASE"/>
    <property type="match status" value="1"/>
</dbReference>
<sequence length="314" mass="33876">MIPKPDHVFARDAEWSALSRFAESRASSTRLGVVSGRRRQGKTFLLNALAEAVGGFYFVAADDTETEGLRRFGEALAFHTGGGGQYHFANWDQAIERLYATVTDGIIVIDEFPYLAKASPVLPSLFQRALDPGGTARRSAAKLLLCGSAMPVMGELLAGDAPLRGRASLELVVNPMDYLTAARFWGCEDDHGLAVLLHSVVGGTPAYRHEPVYSDTPVSDPAGRTSIQVDVAALAPGEPGRPARLLALGEAKWGKAMGLRHLDRLRRARDLLAVRKYDTEGTRLICYSGAGFDAELRTAAASDGRTLLIDLPRL</sequence>
<dbReference type="GO" id="GO:0005524">
    <property type="term" value="F:ATP binding"/>
    <property type="evidence" value="ECO:0007669"/>
    <property type="project" value="UniProtKB-KW"/>
</dbReference>
<dbReference type="Gene3D" id="3.40.50.300">
    <property type="entry name" value="P-loop containing nucleotide triphosphate hydrolases"/>
    <property type="match status" value="1"/>
</dbReference>
<dbReference type="Proteomes" id="UP001595850">
    <property type="component" value="Unassembled WGS sequence"/>
</dbReference>
<evidence type="ECO:0000313" key="1">
    <source>
        <dbReference type="EMBL" id="MFC4060794.1"/>
    </source>
</evidence>
<dbReference type="InterPro" id="IPR027417">
    <property type="entry name" value="P-loop_NTPase"/>
</dbReference>
<proteinExistence type="predicted"/>
<dbReference type="EMBL" id="JBHSBM010000024">
    <property type="protein sequence ID" value="MFC4060794.1"/>
    <property type="molecule type" value="Genomic_DNA"/>
</dbReference>
<keyword evidence="1" id="KW-0067">ATP-binding</keyword>
<dbReference type="PANTHER" id="PTHR34704:SF1">
    <property type="entry name" value="ATPASE"/>
    <property type="match status" value="1"/>
</dbReference>
<gene>
    <name evidence="1" type="ORF">ACFOWE_21035</name>
</gene>
<reference evidence="2" key="1">
    <citation type="journal article" date="2019" name="Int. J. Syst. Evol. Microbiol.">
        <title>The Global Catalogue of Microorganisms (GCM) 10K type strain sequencing project: providing services to taxonomists for standard genome sequencing and annotation.</title>
        <authorList>
            <consortium name="The Broad Institute Genomics Platform"/>
            <consortium name="The Broad Institute Genome Sequencing Center for Infectious Disease"/>
            <person name="Wu L."/>
            <person name="Ma J."/>
        </authorList>
    </citation>
    <scope>NUCLEOTIDE SEQUENCE [LARGE SCALE GENOMIC DNA]</scope>
    <source>
        <strain evidence="2">TBRC 4489</strain>
    </source>
</reference>
<accession>A0ABV8I996</accession>
<organism evidence="1 2">
    <name type="scientific">Planomonospora corallina</name>
    <dbReference type="NCBI Taxonomy" id="1806052"/>
    <lineage>
        <taxon>Bacteria</taxon>
        <taxon>Bacillati</taxon>
        <taxon>Actinomycetota</taxon>
        <taxon>Actinomycetes</taxon>
        <taxon>Streptosporangiales</taxon>
        <taxon>Streptosporangiaceae</taxon>
        <taxon>Planomonospora</taxon>
    </lineage>
</organism>
<evidence type="ECO:0000313" key="2">
    <source>
        <dbReference type="Proteomes" id="UP001595850"/>
    </source>
</evidence>
<dbReference type="RefSeq" id="WP_377290386.1">
    <property type="nucleotide sequence ID" value="NZ_JBHSBM010000024.1"/>
</dbReference>
<dbReference type="SUPFAM" id="SSF52540">
    <property type="entry name" value="P-loop containing nucleoside triphosphate hydrolases"/>
    <property type="match status" value="1"/>
</dbReference>
<comment type="caution">
    <text evidence="1">The sequence shown here is derived from an EMBL/GenBank/DDBJ whole genome shotgun (WGS) entry which is preliminary data.</text>
</comment>
<keyword evidence="1" id="KW-0547">Nucleotide-binding</keyword>
<protein>
    <submittedName>
        <fullName evidence="1">ATP-binding protein</fullName>
    </submittedName>
</protein>
<name>A0ABV8I996_9ACTN</name>
<keyword evidence="2" id="KW-1185">Reference proteome</keyword>